<comment type="caution">
    <text evidence="2">The sequence shown here is derived from an EMBL/GenBank/DDBJ whole genome shotgun (WGS) entry which is preliminary data.</text>
</comment>
<reference evidence="2 3" key="1">
    <citation type="submission" date="2022-03" db="EMBL/GenBank/DDBJ databases">
        <authorList>
            <person name="Jo J.-H."/>
            <person name="Im W.-T."/>
        </authorList>
    </citation>
    <scope>NUCLEOTIDE SEQUENCE [LARGE SCALE GENOMIC DNA]</scope>
    <source>
        <strain evidence="2 3">SM33</strain>
    </source>
</reference>
<dbReference type="InterPro" id="IPR010895">
    <property type="entry name" value="CHRD"/>
</dbReference>
<organism evidence="2 3">
    <name type="scientific">Sphingomonas telluris</name>
    <dbReference type="NCBI Taxonomy" id="2907998"/>
    <lineage>
        <taxon>Bacteria</taxon>
        <taxon>Pseudomonadati</taxon>
        <taxon>Pseudomonadota</taxon>
        <taxon>Alphaproteobacteria</taxon>
        <taxon>Sphingomonadales</taxon>
        <taxon>Sphingomonadaceae</taxon>
        <taxon>Sphingomonas</taxon>
    </lineage>
</organism>
<dbReference type="EMBL" id="JAKZHW010000001">
    <property type="protein sequence ID" value="MCH8615028.1"/>
    <property type="molecule type" value="Genomic_DNA"/>
</dbReference>
<dbReference type="Pfam" id="PF07452">
    <property type="entry name" value="CHRD"/>
    <property type="match status" value="1"/>
</dbReference>
<gene>
    <name evidence="2" type="ORF">LZ016_02760</name>
</gene>
<dbReference type="RefSeq" id="WP_241445703.1">
    <property type="nucleotide sequence ID" value="NZ_JAKZHW010000001.1"/>
</dbReference>
<feature type="domain" description="CHRD" evidence="1">
    <location>
        <begin position="25"/>
        <end position="147"/>
    </location>
</feature>
<sequence>MRPDYRVAFALAGATLLAASTSNEETLTVPLSGQAELNFAHPFGSTGDLDGSGLVKLAIAPAQRKVCYDFSLSDVGTPMMVHIRQAKALQNGPPIVSLFTGPGGELDGCAPANTRQLEDMIAHPDDYYVSIATTEYPDGALRGQLAS</sequence>
<dbReference type="Proteomes" id="UP001203058">
    <property type="component" value="Unassembled WGS sequence"/>
</dbReference>
<name>A0ABS9VJ75_9SPHN</name>
<dbReference type="SMART" id="SM00754">
    <property type="entry name" value="CHRD"/>
    <property type="match status" value="1"/>
</dbReference>
<evidence type="ECO:0000313" key="2">
    <source>
        <dbReference type="EMBL" id="MCH8615028.1"/>
    </source>
</evidence>
<accession>A0ABS9VJ75</accession>
<protein>
    <submittedName>
        <fullName evidence="2">CHRD domain-containing protein</fullName>
    </submittedName>
</protein>
<evidence type="ECO:0000259" key="1">
    <source>
        <dbReference type="SMART" id="SM00754"/>
    </source>
</evidence>
<keyword evidence="3" id="KW-1185">Reference proteome</keyword>
<proteinExistence type="predicted"/>
<evidence type="ECO:0000313" key="3">
    <source>
        <dbReference type="Proteomes" id="UP001203058"/>
    </source>
</evidence>